<proteinExistence type="predicted"/>
<name>A0A1M7P9X3_9ACTN</name>
<dbReference type="EMBL" id="FRCS01000003">
    <property type="protein sequence ID" value="SHN13559.1"/>
    <property type="molecule type" value="Genomic_DNA"/>
</dbReference>
<dbReference type="Proteomes" id="UP000184440">
    <property type="component" value="Unassembled WGS sequence"/>
</dbReference>
<evidence type="ECO:0000313" key="1">
    <source>
        <dbReference type="EMBL" id="SHN13559.1"/>
    </source>
</evidence>
<accession>A0A1M7P9X3</accession>
<dbReference type="AlphaFoldDB" id="A0A1M7P9X3"/>
<organism evidence="1 2">
    <name type="scientific">Cryptosporangium aurantiacum</name>
    <dbReference type="NCBI Taxonomy" id="134849"/>
    <lineage>
        <taxon>Bacteria</taxon>
        <taxon>Bacillati</taxon>
        <taxon>Actinomycetota</taxon>
        <taxon>Actinomycetes</taxon>
        <taxon>Cryptosporangiales</taxon>
        <taxon>Cryptosporangiaceae</taxon>
        <taxon>Cryptosporangium</taxon>
    </lineage>
</organism>
<sequence>MVLVPSALAASLQTGWLPSDGGSFPASAAESGDTFAGTVADWFAAATAGAFPCTTAAARRPQLAAAAGGALAAGNPSVAGTQLALALTGYLTGQVFGPGTASPPAATSAAQTAFGAVFADVDSGVVQRADRIASGIHLLALSTIVVFPPVVGPPVPVT</sequence>
<gene>
    <name evidence="1" type="ORF">SAMN05443668_103104</name>
</gene>
<keyword evidence="2" id="KW-1185">Reference proteome</keyword>
<dbReference type="STRING" id="134849.SAMN05443668_103104"/>
<reference evidence="1 2" key="1">
    <citation type="submission" date="2016-11" db="EMBL/GenBank/DDBJ databases">
        <authorList>
            <person name="Jaros S."/>
            <person name="Januszkiewicz K."/>
            <person name="Wedrychowicz H."/>
        </authorList>
    </citation>
    <scope>NUCLEOTIDE SEQUENCE [LARGE SCALE GENOMIC DNA]</scope>
    <source>
        <strain evidence="1 2">DSM 46144</strain>
    </source>
</reference>
<evidence type="ECO:0000313" key="2">
    <source>
        <dbReference type="Proteomes" id="UP000184440"/>
    </source>
</evidence>
<dbReference type="RefSeq" id="WP_073255566.1">
    <property type="nucleotide sequence ID" value="NZ_FRCS01000003.1"/>
</dbReference>
<protein>
    <submittedName>
        <fullName evidence="1">Uncharacterized protein</fullName>
    </submittedName>
</protein>